<dbReference type="InterPro" id="IPR008254">
    <property type="entry name" value="Flavodoxin/NO_synth"/>
</dbReference>
<dbReference type="PROSITE" id="PS50902">
    <property type="entry name" value="FLAVODOXIN_LIKE"/>
    <property type="match status" value="1"/>
</dbReference>
<dbReference type="AlphaFoldDB" id="A0A9P0EGZ1"/>
<dbReference type="SUPFAM" id="SSF63380">
    <property type="entry name" value="Riboflavin synthase domain-like"/>
    <property type="match status" value="1"/>
</dbReference>
<dbReference type="PRINTS" id="PR00371">
    <property type="entry name" value="FPNCR"/>
</dbReference>
<dbReference type="InterPro" id="IPR003097">
    <property type="entry name" value="CysJ-like_FAD-binding"/>
</dbReference>
<dbReference type="Gene3D" id="1.20.990.10">
    <property type="entry name" value="NADPH-cytochrome p450 Reductase, Chain A, domain 3"/>
    <property type="match status" value="1"/>
</dbReference>
<dbReference type="GO" id="GO:0050660">
    <property type="term" value="F:flavin adenine dinucleotide binding"/>
    <property type="evidence" value="ECO:0007669"/>
    <property type="project" value="TreeGrafter"/>
</dbReference>
<dbReference type="SUPFAM" id="SSF52218">
    <property type="entry name" value="Flavoproteins"/>
    <property type="match status" value="1"/>
</dbReference>
<dbReference type="InterPro" id="IPR017938">
    <property type="entry name" value="Riboflavin_synthase-like_b-brl"/>
</dbReference>
<dbReference type="OrthoDB" id="1856718at2759"/>
<dbReference type="SUPFAM" id="SSF52343">
    <property type="entry name" value="Ferredoxin reductase-like, C-terminal NADP-linked domain"/>
    <property type="match status" value="1"/>
</dbReference>
<keyword evidence="7" id="KW-0560">Oxidoreductase</keyword>
<evidence type="ECO:0000256" key="6">
    <source>
        <dbReference type="ARBA" id="ARBA00022857"/>
    </source>
</evidence>
<evidence type="ECO:0000313" key="10">
    <source>
        <dbReference type="EMBL" id="CAH0051636.1"/>
    </source>
</evidence>
<dbReference type="PANTHER" id="PTHR19384">
    <property type="entry name" value="NITRIC OXIDE SYNTHASE-RELATED"/>
    <property type="match status" value="1"/>
</dbReference>
<protein>
    <recommendedName>
        <fullName evidence="12">NADPH--cytochrome P450 reductase</fullName>
    </recommendedName>
</protein>
<evidence type="ECO:0000256" key="5">
    <source>
        <dbReference type="ARBA" id="ARBA00022827"/>
    </source>
</evidence>
<comment type="caution">
    <text evidence="10">The sequence shown here is derived from an EMBL/GenBank/DDBJ whole genome shotgun (WGS) entry which is preliminary data.</text>
</comment>
<gene>
    <name evidence="10" type="ORF">CSOL1703_00014285</name>
</gene>
<feature type="domain" description="FAD-binding FR-type" evidence="9">
    <location>
        <begin position="287"/>
        <end position="538"/>
    </location>
</feature>
<dbReference type="InterPro" id="IPR039261">
    <property type="entry name" value="FNR_nucleotide-bd"/>
</dbReference>
<evidence type="ECO:0000259" key="8">
    <source>
        <dbReference type="PROSITE" id="PS50902"/>
    </source>
</evidence>
<dbReference type="GO" id="GO:0010181">
    <property type="term" value="F:FMN binding"/>
    <property type="evidence" value="ECO:0007669"/>
    <property type="project" value="InterPro"/>
</dbReference>
<dbReference type="PROSITE" id="PS51384">
    <property type="entry name" value="FAD_FR"/>
    <property type="match status" value="1"/>
</dbReference>
<dbReference type="Proteomes" id="UP000775872">
    <property type="component" value="Unassembled WGS sequence"/>
</dbReference>
<evidence type="ECO:0000256" key="2">
    <source>
        <dbReference type="ARBA" id="ARBA00001974"/>
    </source>
</evidence>
<sequence length="700" mass="77601">MSAVTSFWQVFYTKMEAAALETTIADCLVLVIVATASAYLYNPGKLIRQADPTIAKLFERPQLGLAGVRRVNDSRNIAEKMEETEADVVVFWGSQSGLAESLAHRLGREMIRRFKLRPLVADLSDYEPQTIALIPEGKLALFVMSTYGEGDPSDNAQEFVTWVKSRDVGASALKHIRYGAFGCGNRNYRFYNKVIRDVENCLDKAGAVPILPTGHGNEAEGTTEEVFVEWKHMLFSACKTKLGFTDHDAGYIPSVKVVQDLTAAMDDAELYRPLAAITASPMISRKAPIFCAPIKMRHTIASYSDKSRTCAHLVAGIASQRRVKYRTGDHLLIWPINPAEEVETLLHMVGLDETKDAILRIAPLDEHMALKVPSLTTAHALFSRHLEICAPVSRETIATLAAFAPTAETQSELIALSRDRDSYSEFLANNHVTLLRLLQYTQKSEGMTLWRNLPLSFMIDFLPAMKPRSYSISSSPVQSPREISLSVSVKPTPLVGKPDVLIPGLTSSFLSGGISRDEDMSRLSSIYMQVKTSSFKLPIKPAVPIIMVAAGTGIAPFRAFLQDRAHVATVGHEVGPMILFFGCQSEDDYLYKDELDSLKHGPLVDRLEVVPAFSRSPDHEKMYVNHQVEAKAEQVGQWLVAQGAAIYICGAATMATLVREVVLEAVKAETGWSMDETEAWRLDCKKSRKWHEDVWSETCK</sequence>
<comment type="cofactor">
    <cofactor evidence="2">
        <name>FAD</name>
        <dbReference type="ChEBI" id="CHEBI:57692"/>
    </cofactor>
</comment>
<dbReference type="Gene3D" id="3.40.50.80">
    <property type="entry name" value="Nucleotide-binding domain of ferredoxin-NADP reductase (FNR) module"/>
    <property type="match status" value="1"/>
</dbReference>
<comment type="cofactor">
    <cofactor evidence="1">
        <name>FMN</name>
        <dbReference type="ChEBI" id="CHEBI:58210"/>
    </cofactor>
</comment>
<name>A0A9P0EGZ1_9HYPO</name>
<dbReference type="InterPro" id="IPR001433">
    <property type="entry name" value="OxRdtase_FAD/NAD-bd"/>
</dbReference>
<dbReference type="InterPro" id="IPR023173">
    <property type="entry name" value="NADPH_Cyt_P450_Rdtase_alpha"/>
</dbReference>
<feature type="domain" description="Flavodoxin-like" evidence="8">
    <location>
        <begin position="88"/>
        <end position="235"/>
    </location>
</feature>
<accession>A0A9P0EGZ1</accession>
<dbReference type="Pfam" id="PF00667">
    <property type="entry name" value="FAD_binding_1"/>
    <property type="match status" value="1"/>
</dbReference>
<evidence type="ECO:0000256" key="3">
    <source>
        <dbReference type="ARBA" id="ARBA00022630"/>
    </source>
</evidence>
<keyword evidence="3" id="KW-0285">Flavoprotein</keyword>
<evidence type="ECO:0000256" key="1">
    <source>
        <dbReference type="ARBA" id="ARBA00001917"/>
    </source>
</evidence>
<evidence type="ECO:0000313" key="11">
    <source>
        <dbReference type="Proteomes" id="UP000775872"/>
    </source>
</evidence>
<dbReference type="Gene3D" id="2.40.30.10">
    <property type="entry name" value="Translation factors"/>
    <property type="match status" value="1"/>
</dbReference>
<evidence type="ECO:0000256" key="7">
    <source>
        <dbReference type="ARBA" id="ARBA00023002"/>
    </source>
</evidence>
<keyword evidence="11" id="KW-1185">Reference proteome</keyword>
<keyword evidence="4" id="KW-0288">FMN</keyword>
<dbReference type="Gene3D" id="3.40.50.360">
    <property type="match status" value="1"/>
</dbReference>
<dbReference type="InterPro" id="IPR017927">
    <property type="entry name" value="FAD-bd_FR_type"/>
</dbReference>
<dbReference type="PRINTS" id="PR00369">
    <property type="entry name" value="FLAVODOXIN"/>
</dbReference>
<dbReference type="Pfam" id="PF00175">
    <property type="entry name" value="NAD_binding_1"/>
    <property type="match status" value="1"/>
</dbReference>
<dbReference type="EMBL" id="CABFOC020000042">
    <property type="protein sequence ID" value="CAH0051636.1"/>
    <property type="molecule type" value="Genomic_DNA"/>
</dbReference>
<dbReference type="PANTHER" id="PTHR19384:SF108">
    <property type="entry name" value="NADPH--CYTOCHROME P450 REDUCTASE"/>
    <property type="match status" value="1"/>
</dbReference>
<evidence type="ECO:0000256" key="4">
    <source>
        <dbReference type="ARBA" id="ARBA00022643"/>
    </source>
</evidence>
<dbReference type="Pfam" id="PF00258">
    <property type="entry name" value="Flavodoxin_1"/>
    <property type="match status" value="1"/>
</dbReference>
<dbReference type="GO" id="GO:0003958">
    <property type="term" value="F:NADPH-hemoprotein reductase activity"/>
    <property type="evidence" value="ECO:0007669"/>
    <property type="project" value="TreeGrafter"/>
</dbReference>
<reference evidence="10" key="1">
    <citation type="submission" date="2021-10" db="EMBL/GenBank/DDBJ databases">
        <authorList>
            <person name="Piombo E."/>
        </authorList>
    </citation>
    <scope>NUCLEOTIDE SEQUENCE</scope>
</reference>
<proteinExistence type="predicted"/>
<dbReference type="InterPro" id="IPR001094">
    <property type="entry name" value="Flavdoxin-like"/>
</dbReference>
<evidence type="ECO:0008006" key="12">
    <source>
        <dbReference type="Google" id="ProtNLM"/>
    </source>
</evidence>
<dbReference type="InterPro" id="IPR029039">
    <property type="entry name" value="Flavoprotein-like_sf"/>
</dbReference>
<evidence type="ECO:0000259" key="9">
    <source>
        <dbReference type="PROSITE" id="PS51384"/>
    </source>
</evidence>
<organism evidence="10 11">
    <name type="scientific">Clonostachys solani</name>
    <dbReference type="NCBI Taxonomy" id="160281"/>
    <lineage>
        <taxon>Eukaryota</taxon>
        <taxon>Fungi</taxon>
        <taxon>Dikarya</taxon>
        <taxon>Ascomycota</taxon>
        <taxon>Pezizomycotina</taxon>
        <taxon>Sordariomycetes</taxon>
        <taxon>Hypocreomycetidae</taxon>
        <taxon>Hypocreales</taxon>
        <taxon>Bionectriaceae</taxon>
        <taxon>Clonostachys</taxon>
    </lineage>
</organism>
<keyword evidence="6" id="KW-0521">NADP</keyword>
<dbReference type="InterPro" id="IPR001709">
    <property type="entry name" value="Flavoprot_Pyr_Nucl_cyt_Rdtase"/>
</dbReference>
<dbReference type="GO" id="GO:0005829">
    <property type="term" value="C:cytosol"/>
    <property type="evidence" value="ECO:0007669"/>
    <property type="project" value="TreeGrafter"/>
</dbReference>
<keyword evidence="5" id="KW-0274">FAD</keyword>